<protein>
    <submittedName>
        <fullName evidence="2">Uncharacterized protein</fullName>
    </submittedName>
</protein>
<proteinExistence type="predicted"/>
<feature type="compositionally biased region" description="Basic and acidic residues" evidence="1">
    <location>
        <begin position="80"/>
        <end position="101"/>
    </location>
</feature>
<dbReference type="AlphaFoldDB" id="A0A9P6XSU1"/>
<organism evidence="2 3">
    <name type="scientific">Rhizopus delemar</name>
    <dbReference type="NCBI Taxonomy" id="936053"/>
    <lineage>
        <taxon>Eukaryota</taxon>
        <taxon>Fungi</taxon>
        <taxon>Fungi incertae sedis</taxon>
        <taxon>Mucoromycota</taxon>
        <taxon>Mucoromycotina</taxon>
        <taxon>Mucoromycetes</taxon>
        <taxon>Mucorales</taxon>
        <taxon>Mucorineae</taxon>
        <taxon>Rhizopodaceae</taxon>
        <taxon>Rhizopus</taxon>
    </lineage>
</organism>
<dbReference type="EMBL" id="JAANIU010010549">
    <property type="protein sequence ID" value="KAG1531752.1"/>
    <property type="molecule type" value="Genomic_DNA"/>
</dbReference>
<feature type="region of interest" description="Disordered" evidence="1">
    <location>
        <begin position="1"/>
        <end position="101"/>
    </location>
</feature>
<feature type="compositionally biased region" description="Basic residues" evidence="1">
    <location>
        <begin position="1"/>
        <end position="12"/>
    </location>
</feature>
<dbReference type="Proteomes" id="UP000740926">
    <property type="component" value="Unassembled WGS sequence"/>
</dbReference>
<name>A0A9P6XSU1_9FUNG</name>
<keyword evidence="3" id="KW-1185">Reference proteome</keyword>
<evidence type="ECO:0000313" key="3">
    <source>
        <dbReference type="Proteomes" id="UP000740926"/>
    </source>
</evidence>
<gene>
    <name evidence="2" type="ORF">G6F50_016531</name>
</gene>
<feature type="compositionally biased region" description="Basic and acidic residues" evidence="1">
    <location>
        <begin position="56"/>
        <end position="70"/>
    </location>
</feature>
<evidence type="ECO:0000313" key="2">
    <source>
        <dbReference type="EMBL" id="KAG1531752.1"/>
    </source>
</evidence>
<comment type="caution">
    <text evidence="2">The sequence shown here is derived from an EMBL/GenBank/DDBJ whole genome shotgun (WGS) entry which is preliminary data.</text>
</comment>
<sequence length="101" mass="10863">MATVKKTARAAARRGGVMPRADLAVRTAGGGGAVGTGHRRRRQQGHAPPVPGGQHAGEDPRAGRGRPEAVHRHHRPVQRQGEERDRHLRDPAGEAWRRSAA</sequence>
<reference evidence="2 3" key="1">
    <citation type="journal article" date="2020" name="Microb. Genom.">
        <title>Genetic diversity of clinical and environmental Mucorales isolates obtained from an investigation of mucormycosis cases among solid organ transplant recipients.</title>
        <authorList>
            <person name="Nguyen M.H."/>
            <person name="Kaul D."/>
            <person name="Muto C."/>
            <person name="Cheng S.J."/>
            <person name="Richter R.A."/>
            <person name="Bruno V.M."/>
            <person name="Liu G."/>
            <person name="Beyhan S."/>
            <person name="Sundermann A.J."/>
            <person name="Mounaud S."/>
            <person name="Pasculle A.W."/>
            <person name="Nierman W.C."/>
            <person name="Driscoll E."/>
            <person name="Cumbie R."/>
            <person name="Clancy C.J."/>
            <person name="Dupont C.L."/>
        </authorList>
    </citation>
    <scope>NUCLEOTIDE SEQUENCE [LARGE SCALE GENOMIC DNA]</scope>
    <source>
        <strain evidence="2 3">GL24</strain>
    </source>
</reference>
<accession>A0A9P6XSU1</accession>
<feature type="compositionally biased region" description="Low complexity" evidence="1">
    <location>
        <begin position="13"/>
        <end position="27"/>
    </location>
</feature>
<evidence type="ECO:0000256" key="1">
    <source>
        <dbReference type="SAM" id="MobiDB-lite"/>
    </source>
</evidence>